<dbReference type="InterPro" id="IPR008906">
    <property type="entry name" value="HATC_C_dom"/>
</dbReference>
<dbReference type="Proteomes" id="UP000786811">
    <property type="component" value="Unassembled WGS sequence"/>
</dbReference>
<evidence type="ECO:0000313" key="3">
    <source>
        <dbReference type="Proteomes" id="UP000786811"/>
    </source>
</evidence>
<keyword evidence="3" id="KW-1185">Reference proteome</keyword>
<gene>
    <name evidence="2" type="ORF">HICCMSTLAB_LOCUS11186</name>
</gene>
<dbReference type="GO" id="GO:0046983">
    <property type="term" value="F:protein dimerization activity"/>
    <property type="evidence" value="ECO:0007669"/>
    <property type="project" value="InterPro"/>
</dbReference>
<organism evidence="2 3">
    <name type="scientific">Cotesia congregata</name>
    <name type="common">Parasitoid wasp</name>
    <name type="synonym">Apanteles congregatus</name>
    <dbReference type="NCBI Taxonomy" id="51543"/>
    <lineage>
        <taxon>Eukaryota</taxon>
        <taxon>Metazoa</taxon>
        <taxon>Ecdysozoa</taxon>
        <taxon>Arthropoda</taxon>
        <taxon>Hexapoda</taxon>
        <taxon>Insecta</taxon>
        <taxon>Pterygota</taxon>
        <taxon>Neoptera</taxon>
        <taxon>Endopterygota</taxon>
        <taxon>Hymenoptera</taxon>
        <taxon>Apocrita</taxon>
        <taxon>Ichneumonoidea</taxon>
        <taxon>Braconidae</taxon>
        <taxon>Microgastrinae</taxon>
        <taxon>Cotesia</taxon>
    </lineage>
</organism>
<proteinExistence type="predicted"/>
<reference evidence="2" key="1">
    <citation type="submission" date="2021-04" db="EMBL/GenBank/DDBJ databases">
        <authorList>
            <person name="Chebbi M.A.C M."/>
        </authorList>
    </citation>
    <scope>NUCLEOTIDE SEQUENCE</scope>
</reference>
<dbReference type="PANTHER" id="PTHR46880">
    <property type="entry name" value="RAS-ASSOCIATING DOMAIN-CONTAINING PROTEIN"/>
    <property type="match status" value="1"/>
</dbReference>
<sequence>MLHEADIKAVNGALLKANSEFGDSLLPLDSVDFGIKFSEYAKKSTISAEGLVTVKLRSRAFMLKLCEELVKRFPANVAVLTDLRFFTPSTCMDQTSNLSVECLPWDLAASDANKDAIETQWRTLRTMRIDEVVSTVNFWTSVNKIESADGSKTFKDLSAIAIRALSLPTSNADVERVFSVMAVIKTKLRNRMLIPILVALMRVRIHMRVFNICCKDYTPSEKMIKRFTSQMYKNQEQDCNLVDDDKASDDLVEAMNLIEYSENDNDNCDLIND</sequence>
<evidence type="ECO:0000313" key="2">
    <source>
        <dbReference type="EMBL" id="CAG5102792.1"/>
    </source>
</evidence>
<comment type="caution">
    <text evidence="2">The sequence shown here is derived from an EMBL/GenBank/DDBJ whole genome shotgun (WGS) entry which is preliminary data.</text>
</comment>
<feature type="domain" description="HAT C-terminal dimerisation" evidence="1">
    <location>
        <begin position="151"/>
        <end position="192"/>
    </location>
</feature>
<evidence type="ECO:0000259" key="1">
    <source>
        <dbReference type="Pfam" id="PF05699"/>
    </source>
</evidence>
<protein>
    <recommendedName>
        <fullName evidence="1">HAT C-terminal dimerisation domain-containing protein</fullName>
    </recommendedName>
</protein>
<dbReference type="OrthoDB" id="7691576at2759"/>
<dbReference type="SUPFAM" id="SSF53098">
    <property type="entry name" value="Ribonuclease H-like"/>
    <property type="match status" value="1"/>
</dbReference>
<dbReference type="AlphaFoldDB" id="A0A8J2HNT6"/>
<dbReference type="EMBL" id="CAJNRD030001123">
    <property type="protein sequence ID" value="CAG5102792.1"/>
    <property type="molecule type" value="Genomic_DNA"/>
</dbReference>
<dbReference type="Pfam" id="PF05699">
    <property type="entry name" value="Dimer_Tnp_hAT"/>
    <property type="match status" value="1"/>
</dbReference>
<name>A0A8J2HNT6_COTCN</name>
<dbReference type="PANTHER" id="PTHR46880:SF5">
    <property type="entry name" value="DUF4371 DOMAIN-CONTAINING PROTEIN"/>
    <property type="match status" value="1"/>
</dbReference>
<accession>A0A8J2HNT6</accession>
<dbReference type="InterPro" id="IPR012337">
    <property type="entry name" value="RNaseH-like_sf"/>
</dbReference>